<evidence type="ECO:0000259" key="7">
    <source>
        <dbReference type="PROSITE" id="PS51144"/>
    </source>
</evidence>
<name>A0A929FAU4_LEPEC</name>
<gene>
    <name evidence="8" type="ORF">IQ260_28855</name>
</gene>
<organism evidence="8 9">
    <name type="scientific">Leptolyngbya cf. ectocarpi LEGE 11479</name>
    <dbReference type="NCBI Taxonomy" id="1828722"/>
    <lineage>
        <taxon>Bacteria</taxon>
        <taxon>Bacillati</taxon>
        <taxon>Cyanobacteriota</taxon>
        <taxon>Cyanophyceae</taxon>
        <taxon>Leptolyngbyales</taxon>
        <taxon>Leptolyngbyaceae</taxon>
        <taxon>Leptolyngbya group</taxon>
        <taxon>Leptolyngbya</taxon>
    </lineage>
</organism>
<dbReference type="Pfam" id="PF00194">
    <property type="entry name" value="Carb_anhydrase"/>
    <property type="match status" value="1"/>
</dbReference>
<dbReference type="GO" id="GO:0008270">
    <property type="term" value="F:zinc ion binding"/>
    <property type="evidence" value="ECO:0007669"/>
    <property type="project" value="InterPro"/>
</dbReference>
<keyword evidence="9" id="KW-1185">Reference proteome</keyword>
<keyword evidence="3" id="KW-0479">Metal-binding</keyword>
<evidence type="ECO:0000256" key="1">
    <source>
        <dbReference type="ARBA" id="ARBA00010718"/>
    </source>
</evidence>
<sequence length="244" mass="26990">MTFVVGPSLFITRRIFLKFSLTGILGQSLPWNYEGASGPTYWANLSADYRTCSDGQQQSPIDLDITQATSASILFDYHSIAIDLINNGRTIQQTGDSRCTLTLDSEVYQLLQFHFHTPSEHTYGGIHHPMELHLVHRHVSTGALVVVGLWLKPGTEQPELTALAQHLPQQPGQQIHTSVAINPANLLPQNPRLVRYSGSLTTPPCSEDVIWLMMTTPIEASIAQIETFSHLLGNNARPLQRLGS</sequence>
<evidence type="ECO:0000256" key="4">
    <source>
        <dbReference type="ARBA" id="ARBA00022833"/>
    </source>
</evidence>
<dbReference type="Gene3D" id="3.10.200.10">
    <property type="entry name" value="Alpha carbonic anhydrase"/>
    <property type="match status" value="1"/>
</dbReference>
<dbReference type="SUPFAM" id="SSF51069">
    <property type="entry name" value="Carbonic anhydrase"/>
    <property type="match status" value="1"/>
</dbReference>
<evidence type="ECO:0000256" key="2">
    <source>
        <dbReference type="ARBA" id="ARBA00012925"/>
    </source>
</evidence>
<dbReference type="CDD" id="cd03124">
    <property type="entry name" value="alpha_CA_prokaryotic_like"/>
    <property type="match status" value="1"/>
</dbReference>
<reference evidence="8" key="1">
    <citation type="submission" date="2020-10" db="EMBL/GenBank/DDBJ databases">
        <authorList>
            <person name="Castelo-Branco R."/>
            <person name="Eusebio N."/>
            <person name="Adriana R."/>
            <person name="Vieira A."/>
            <person name="Brugerolle De Fraissinette N."/>
            <person name="Rezende De Castro R."/>
            <person name="Schneider M.P."/>
            <person name="Vasconcelos V."/>
            <person name="Leao P.N."/>
        </authorList>
    </citation>
    <scope>NUCLEOTIDE SEQUENCE</scope>
    <source>
        <strain evidence="8">LEGE 11479</strain>
    </source>
</reference>
<feature type="domain" description="Alpha-carbonic anhydrase" evidence="7">
    <location>
        <begin position="29"/>
        <end position="244"/>
    </location>
</feature>
<comment type="similarity">
    <text evidence="1">Belongs to the alpha-carbonic anhydrase family.</text>
</comment>
<dbReference type="SMART" id="SM01057">
    <property type="entry name" value="Carb_anhydrase"/>
    <property type="match status" value="1"/>
</dbReference>
<dbReference type="PANTHER" id="PTHR18952">
    <property type="entry name" value="CARBONIC ANHYDRASE"/>
    <property type="match status" value="1"/>
</dbReference>
<dbReference type="EC" id="4.2.1.1" evidence="2"/>
<dbReference type="PROSITE" id="PS51144">
    <property type="entry name" value="ALPHA_CA_2"/>
    <property type="match status" value="1"/>
</dbReference>
<accession>A0A929FAU4</accession>
<dbReference type="InterPro" id="IPR036398">
    <property type="entry name" value="CA_dom_sf"/>
</dbReference>
<dbReference type="PANTHER" id="PTHR18952:SF265">
    <property type="entry name" value="CARBONIC ANHYDRASE"/>
    <property type="match status" value="1"/>
</dbReference>
<proteinExistence type="inferred from homology"/>
<dbReference type="AlphaFoldDB" id="A0A929FAU4"/>
<dbReference type="InterPro" id="IPR041891">
    <property type="entry name" value="Alpha_CA_prokaryot-like"/>
</dbReference>
<dbReference type="InterPro" id="IPR001148">
    <property type="entry name" value="CA_dom"/>
</dbReference>
<evidence type="ECO:0000313" key="8">
    <source>
        <dbReference type="EMBL" id="MBE9070655.1"/>
    </source>
</evidence>
<dbReference type="Proteomes" id="UP000615026">
    <property type="component" value="Unassembled WGS sequence"/>
</dbReference>
<dbReference type="RefSeq" id="WP_193996510.1">
    <property type="nucleotide sequence ID" value="NZ_JADEXP010000489.1"/>
</dbReference>
<protein>
    <recommendedName>
        <fullName evidence="2">carbonic anhydrase</fullName>
        <ecNumber evidence="2">4.2.1.1</ecNumber>
    </recommendedName>
</protein>
<evidence type="ECO:0000256" key="3">
    <source>
        <dbReference type="ARBA" id="ARBA00022723"/>
    </source>
</evidence>
<evidence type="ECO:0000256" key="6">
    <source>
        <dbReference type="ARBA" id="ARBA00048348"/>
    </source>
</evidence>
<evidence type="ECO:0000256" key="5">
    <source>
        <dbReference type="ARBA" id="ARBA00023239"/>
    </source>
</evidence>
<dbReference type="GO" id="GO:0004089">
    <property type="term" value="F:carbonate dehydratase activity"/>
    <property type="evidence" value="ECO:0007669"/>
    <property type="project" value="UniProtKB-EC"/>
</dbReference>
<dbReference type="InterPro" id="IPR023561">
    <property type="entry name" value="Carbonic_anhydrase_a-class"/>
</dbReference>
<comment type="caution">
    <text evidence="8">The sequence shown here is derived from an EMBL/GenBank/DDBJ whole genome shotgun (WGS) entry which is preliminary data.</text>
</comment>
<dbReference type="EMBL" id="JADEXP010000489">
    <property type="protein sequence ID" value="MBE9070655.1"/>
    <property type="molecule type" value="Genomic_DNA"/>
</dbReference>
<keyword evidence="5" id="KW-0456">Lyase</keyword>
<keyword evidence="4" id="KW-0862">Zinc</keyword>
<evidence type="ECO:0000313" key="9">
    <source>
        <dbReference type="Proteomes" id="UP000615026"/>
    </source>
</evidence>
<comment type="catalytic activity">
    <reaction evidence="6">
        <text>hydrogencarbonate + H(+) = CO2 + H2O</text>
        <dbReference type="Rhea" id="RHEA:10748"/>
        <dbReference type="ChEBI" id="CHEBI:15377"/>
        <dbReference type="ChEBI" id="CHEBI:15378"/>
        <dbReference type="ChEBI" id="CHEBI:16526"/>
        <dbReference type="ChEBI" id="CHEBI:17544"/>
        <dbReference type="EC" id="4.2.1.1"/>
    </reaction>
</comment>